<dbReference type="RefSeq" id="XP_026202899.1">
    <property type="nucleotide sequence ID" value="XM_026347114.1"/>
</dbReference>
<dbReference type="GO" id="GO:0007411">
    <property type="term" value="P:axon guidance"/>
    <property type="evidence" value="ECO:0007669"/>
    <property type="project" value="UniProtKB-UniRule"/>
</dbReference>
<feature type="compositionally biased region" description="Polar residues" evidence="6">
    <location>
        <begin position="34"/>
        <end position="46"/>
    </location>
</feature>
<dbReference type="HAMAP" id="MF_03060">
    <property type="entry name" value="Draxin"/>
    <property type="match status" value="1"/>
</dbReference>
<dbReference type="InterPro" id="IPR029094">
    <property type="entry name" value="Draxin"/>
</dbReference>
<comment type="subcellular location">
    <subcellularLocation>
        <location evidence="5">Secreted</location>
    </subcellularLocation>
</comment>
<sequence length="379" mass="41297" precursor="true">MSLSWCLLQAFLFATLVLAHSAEPGAPHGKRRQAQTSAGGSNTLQYPLQGLQVHNYNRDRGGRGSQGARAAKGGAGLLSHRSLHPLARPEDDGTGLEGLSPVRLEMGPGRDRDRVRMSMKSSSQAQENHLLGSRKGRGHGHGNGHGHGHPLEHRRQGSRRDKGRHGKGFPAEPELSSALKDRDAFEDAPFSSSAASPSLSITPPSEPTSPIAAVFGSGSSMVTTVMNEHPPTLPPASTKPQRSGRGKGQGEVMPTLDMTLFDWTDYEDMKPVDTWPSSRKKDKRRSKNLSSGNVTVDADAIEPCDHHLDCLSGSCCDLRLHECKPHNRGLNNKCYDDCMCEEGFRCYAKFHRKRRVTRRRGRCVVPESVSSDEGGFITI</sequence>
<keyword evidence="4" id="KW-0325">Glycoprotein</keyword>
<dbReference type="GeneID" id="113153471"/>
<organism evidence="7 8">
    <name type="scientific">Anabas testudineus</name>
    <name type="common">Climbing perch</name>
    <name type="synonym">Anthias testudineus</name>
    <dbReference type="NCBI Taxonomy" id="64144"/>
    <lineage>
        <taxon>Eukaryota</taxon>
        <taxon>Metazoa</taxon>
        <taxon>Chordata</taxon>
        <taxon>Craniata</taxon>
        <taxon>Vertebrata</taxon>
        <taxon>Euteleostomi</taxon>
        <taxon>Actinopterygii</taxon>
        <taxon>Neopterygii</taxon>
        <taxon>Teleostei</taxon>
        <taxon>Neoteleostei</taxon>
        <taxon>Acanthomorphata</taxon>
        <taxon>Anabantaria</taxon>
        <taxon>Anabantiformes</taxon>
        <taxon>Anabantoidei</taxon>
        <taxon>Anabantidae</taxon>
        <taxon>Anabas</taxon>
    </lineage>
</organism>
<dbReference type="PANTHER" id="PTHR28610">
    <property type="entry name" value="DRAXIN"/>
    <property type="match status" value="1"/>
</dbReference>
<comment type="similarity">
    <text evidence="5">Belongs to the draxin family.</text>
</comment>
<reference evidence="7" key="1">
    <citation type="submission" date="2021-04" db="EMBL/GenBank/DDBJ databases">
        <authorList>
            <consortium name="Wellcome Sanger Institute Data Sharing"/>
        </authorList>
    </citation>
    <scope>NUCLEOTIDE SEQUENCE [LARGE SCALE GENOMIC DNA]</scope>
</reference>
<evidence type="ECO:0000256" key="6">
    <source>
        <dbReference type="SAM" id="MobiDB-lite"/>
    </source>
</evidence>
<gene>
    <name evidence="5 7" type="primary">DRAXIN</name>
</gene>
<dbReference type="InParanoid" id="A0A3Q1H0R0"/>
<dbReference type="PANTHER" id="PTHR28610:SF1">
    <property type="entry name" value="DRAXIN"/>
    <property type="match status" value="1"/>
</dbReference>
<evidence type="ECO:0000256" key="5">
    <source>
        <dbReference type="HAMAP-Rule" id="MF_03060"/>
    </source>
</evidence>
<dbReference type="GO" id="GO:0016055">
    <property type="term" value="P:Wnt signaling pathway"/>
    <property type="evidence" value="ECO:0007669"/>
    <property type="project" value="InterPro"/>
</dbReference>
<dbReference type="Ensembl" id="ENSATET00000001180.3">
    <property type="protein sequence ID" value="ENSATEP00000001159.1"/>
    <property type="gene ID" value="ENSATEG00000000825.3"/>
</dbReference>
<dbReference type="GeneTree" id="ENSGT00390000013828"/>
<feature type="compositionally biased region" description="Polar residues" evidence="6">
    <location>
        <begin position="217"/>
        <end position="226"/>
    </location>
</feature>
<feature type="compositionally biased region" description="Basic and acidic residues" evidence="6">
    <location>
        <begin position="149"/>
        <end position="160"/>
    </location>
</feature>
<evidence type="ECO:0000256" key="2">
    <source>
        <dbReference type="ARBA" id="ARBA00022525"/>
    </source>
</evidence>
<keyword evidence="1 5" id="KW-0217">Developmental protein</keyword>
<feature type="region of interest" description="Disordered" evidence="6">
    <location>
        <begin position="24"/>
        <end position="254"/>
    </location>
</feature>
<dbReference type="STRING" id="64144.ENSATEP00000001159"/>
<keyword evidence="3 5" id="KW-0732">Signal</keyword>
<keyword evidence="8" id="KW-1185">Reference proteome</keyword>
<dbReference type="OMA" id="GHGHHFE"/>
<comment type="function">
    <text evidence="5">Chemorepulsive axon guidance protein required for the development of spinal cord and forebrain commissures. Acts as a chemorepulsive guidance protein for commissural axons during development. Able to inhibit or repel neurite outgrowth from dorsal spinal cord.</text>
</comment>
<dbReference type="GO" id="GO:0021528">
    <property type="term" value="P:commissural neuron differentiation in spinal cord"/>
    <property type="evidence" value="ECO:0007669"/>
    <property type="project" value="UniProtKB-UniRule"/>
</dbReference>
<reference evidence="7" key="2">
    <citation type="submission" date="2025-08" db="UniProtKB">
        <authorList>
            <consortium name="Ensembl"/>
        </authorList>
    </citation>
    <scope>IDENTIFICATION</scope>
</reference>
<evidence type="ECO:0000256" key="1">
    <source>
        <dbReference type="ARBA" id="ARBA00022473"/>
    </source>
</evidence>
<reference evidence="7" key="3">
    <citation type="submission" date="2025-09" db="UniProtKB">
        <authorList>
            <consortium name="Ensembl"/>
        </authorList>
    </citation>
    <scope>IDENTIFICATION</scope>
</reference>
<feature type="signal peptide" evidence="5">
    <location>
        <begin position="1"/>
        <end position="21"/>
    </location>
</feature>
<dbReference type="Pfam" id="PF15550">
    <property type="entry name" value="Draxin"/>
    <property type="match status" value="1"/>
</dbReference>
<feature type="chain" id="PRO_5018797446" description="Draxin" evidence="5">
    <location>
        <begin position="22"/>
        <end position="379"/>
    </location>
</feature>
<dbReference type="OrthoDB" id="9931375at2759"/>
<dbReference type="GO" id="GO:0030900">
    <property type="term" value="P:forebrain development"/>
    <property type="evidence" value="ECO:0007669"/>
    <property type="project" value="UniProtKB-UniRule"/>
</dbReference>
<evidence type="ECO:0000256" key="3">
    <source>
        <dbReference type="ARBA" id="ARBA00022729"/>
    </source>
</evidence>
<dbReference type="AlphaFoldDB" id="A0A3Q1H0R0"/>
<feature type="compositionally biased region" description="Basic residues" evidence="6">
    <location>
        <begin position="132"/>
        <end position="148"/>
    </location>
</feature>
<evidence type="ECO:0000313" key="8">
    <source>
        <dbReference type="Proteomes" id="UP000265040"/>
    </source>
</evidence>
<feature type="region of interest" description="Disordered" evidence="6">
    <location>
        <begin position="272"/>
        <end position="291"/>
    </location>
</feature>
<feature type="compositionally biased region" description="Basic residues" evidence="6">
    <location>
        <begin position="278"/>
        <end position="287"/>
    </location>
</feature>
<name>A0A3Q1H0R0_ANATE</name>
<dbReference type="RefSeq" id="XP_026202898.1">
    <property type="nucleotide sequence ID" value="XM_026347113.1"/>
</dbReference>
<dbReference type="GO" id="GO:0021516">
    <property type="term" value="P:dorsal spinal cord development"/>
    <property type="evidence" value="ECO:0007669"/>
    <property type="project" value="UniProtKB-UniRule"/>
</dbReference>
<feature type="compositionally biased region" description="Low complexity" evidence="6">
    <location>
        <begin position="188"/>
        <end position="211"/>
    </location>
</feature>
<protein>
    <recommendedName>
        <fullName evidence="5">Draxin</fullName>
    </recommendedName>
    <alternativeName>
        <fullName evidence="5">Dorsal inhibitory axon guidance protein</fullName>
    </alternativeName>
    <alternativeName>
        <fullName evidence="5">Dorsal repulsive axon guidance protein</fullName>
    </alternativeName>
</protein>
<dbReference type="Proteomes" id="UP000265040">
    <property type="component" value="Chromosome 5"/>
</dbReference>
<evidence type="ECO:0000313" key="7">
    <source>
        <dbReference type="Ensembl" id="ENSATEP00000001159.1"/>
    </source>
</evidence>
<keyword evidence="2 5" id="KW-0964">Secreted</keyword>
<dbReference type="GO" id="GO:0005576">
    <property type="term" value="C:extracellular region"/>
    <property type="evidence" value="ECO:0007669"/>
    <property type="project" value="UniProtKB-SubCell"/>
</dbReference>
<dbReference type="FunCoup" id="A0A3Q1H0R0">
    <property type="interactions" value="695"/>
</dbReference>
<proteinExistence type="inferred from homology"/>
<accession>A0A3Q1H0R0</accession>
<evidence type="ECO:0000256" key="4">
    <source>
        <dbReference type="ARBA" id="ARBA00023180"/>
    </source>
</evidence>